<proteinExistence type="predicted"/>
<evidence type="ECO:0000313" key="3">
    <source>
        <dbReference type="Proteomes" id="UP000319210"/>
    </source>
</evidence>
<gene>
    <name evidence="2" type="ORF">SCA03_62290</name>
</gene>
<evidence type="ECO:0000313" key="2">
    <source>
        <dbReference type="EMBL" id="GEB53678.1"/>
    </source>
</evidence>
<dbReference type="AlphaFoldDB" id="A0A4Y3RA13"/>
<comment type="caution">
    <text evidence="2">The sequence shown here is derived from an EMBL/GenBank/DDBJ whole genome shotgun (WGS) entry which is preliminary data.</text>
</comment>
<keyword evidence="3" id="KW-1185">Reference proteome</keyword>
<dbReference type="Proteomes" id="UP000319210">
    <property type="component" value="Unassembled WGS sequence"/>
</dbReference>
<feature type="compositionally biased region" description="Low complexity" evidence="1">
    <location>
        <begin position="1"/>
        <end position="32"/>
    </location>
</feature>
<reference evidence="2 3" key="1">
    <citation type="submission" date="2019-06" db="EMBL/GenBank/DDBJ databases">
        <title>Whole genome shotgun sequence of Streptomyces cacaoi subsp. cacaoi NBRC 12748.</title>
        <authorList>
            <person name="Hosoyama A."/>
            <person name="Uohara A."/>
            <person name="Ohji S."/>
            <person name="Ichikawa N."/>
        </authorList>
    </citation>
    <scope>NUCLEOTIDE SEQUENCE [LARGE SCALE GENOMIC DNA]</scope>
    <source>
        <strain evidence="2 3">NBRC 12748</strain>
    </source>
</reference>
<evidence type="ECO:0000256" key="1">
    <source>
        <dbReference type="SAM" id="MobiDB-lite"/>
    </source>
</evidence>
<name>A0A4Y3RA13_STRCI</name>
<organism evidence="2 3">
    <name type="scientific">Streptomyces cacaoi</name>
    <dbReference type="NCBI Taxonomy" id="1898"/>
    <lineage>
        <taxon>Bacteria</taxon>
        <taxon>Bacillati</taxon>
        <taxon>Actinomycetota</taxon>
        <taxon>Actinomycetes</taxon>
        <taxon>Kitasatosporales</taxon>
        <taxon>Streptomycetaceae</taxon>
        <taxon>Streptomyces</taxon>
    </lineage>
</organism>
<dbReference type="EMBL" id="BJMM01000059">
    <property type="protein sequence ID" value="GEB53678.1"/>
    <property type="molecule type" value="Genomic_DNA"/>
</dbReference>
<protein>
    <submittedName>
        <fullName evidence="2">Uncharacterized protein</fullName>
    </submittedName>
</protein>
<accession>A0A4Y3RA13</accession>
<feature type="region of interest" description="Disordered" evidence="1">
    <location>
        <begin position="1"/>
        <end position="50"/>
    </location>
</feature>
<dbReference type="RefSeq" id="WP_030884419.1">
    <property type="nucleotide sequence ID" value="NZ_BJMM01000059.1"/>
</dbReference>
<sequence>MATPTATSAAPSRAARPAHAAAADSSRPAYAPGARRSHRAALRPTDEERRLATEALQRAFDRR</sequence>